<dbReference type="NCBIfam" id="NF002674">
    <property type="entry name" value="PRK02399.1-2"/>
    <property type="match status" value="1"/>
</dbReference>
<dbReference type="PANTHER" id="PTHR31862:SF1">
    <property type="entry name" value="UPF0261 DOMAIN PROTEIN (AFU_ORTHOLOGUE AFUA_1G10120)"/>
    <property type="match status" value="1"/>
</dbReference>
<dbReference type="InterPro" id="IPR044122">
    <property type="entry name" value="UPF0261_N"/>
</dbReference>
<dbReference type="InterPro" id="IPR051353">
    <property type="entry name" value="Tobamovirus_resist_UPF0261"/>
</dbReference>
<accession>A0A0S6UBQ7</accession>
<evidence type="ECO:0000313" key="3">
    <source>
        <dbReference type="EMBL" id="GAF25004.1"/>
    </source>
</evidence>
<dbReference type="Pfam" id="PF06792">
    <property type="entry name" value="UPF0261"/>
    <property type="match status" value="1"/>
</dbReference>
<feature type="domain" description="UPF0261" evidence="2">
    <location>
        <begin position="188"/>
        <end position="403"/>
    </location>
</feature>
<dbReference type="CDD" id="cd15488">
    <property type="entry name" value="Tm-1-like"/>
    <property type="match status" value="1"/>
</dbReference>
<dbReference type="Pfam" id="PF23189">
    <property type="entry name" value="UPF0261_C"/>
    <property type="match status" value="1"/>
</dbReference>
<dbReference type="PANTHER" id="PTHR31862">
    <property type="entry name" value="UPF0261 DOMAIN PROTEIN (AFU_ORTHOLOGUE AFUA_1G10120)"/>
    <property type="match status" value="1"/>
</dbReference>
<evidence type="ECO:0000259" key="2">
    <source>
        <dbReference type="Pfam" id="PF23189"/>
    </source>
</evidence>
<reference evidence="3" key="1">
    <citation type="journal article" date="2014" name="Gene">
        <title>Genome-guided analysis of transformation efficiency and carbon dioxide assimilation by Moorella thermoacetica Y72.</title>
        <authorList>
            <person name="Tsukahara K."/>
            <person name="Kita A."/>
            <person name="Nakashimada Y."/>
            <person name="Hoshino T."/>
            <person name="Murakami K."/>
        </authorList>
    </citation>
    <scope>NUCLEOTIDE SEQUENCE [LARGE SCALE GENOMIC DNA]</scope>
    <source>
        <strain evidence="3">Y72</strain>
    </source>
</reference>
<feature type="domain" description="UPF0261" evidence="1">
    <location>
        <begin position="3"/>
        <end position="176"/>
    </location>
</feature>
<dbReference type="RefSeq" id="WP_025773115.1">
    <property type="nucleotide sequence ID" value="NZ_DF238840.1"/>
</dbReference>
<dbReference type="InterPro" id="IPR008322">
    <property type="entry name" value="UPF0261"/>
</dbReference>
<dbReference type="AlphaFoldDB" id="A0A0S6UBQ7"/>
<gene>
    <name evidence="3" type="ORF">MTY_0332</name>
</gene>
<sequence length="406" mass="43226">MLAVAIIATLDTKGEEALYIKSIIAEQGIKPIVIDTGIKGKPAFKGDITGGEIARNARQSIQQIIAWNDRGRAITVMGLGCAHILEKLYSEGKIQGVIGLGGSGGTSIATTAMKALPLGVPKVMVSTLASGNTRPYVGSKDIIMFPSIVDIAGLNSISRQILHNAAMALCGMVKGKEIDFTNTSSARVKIGATMFGVTTPCVIQAKAILETRGYEMLVFHANGTGGRSLEELVTDGVLNAVLDVTTTEIANELFHGTFSAGPDRLEAAGKKGIPQVISLGAQDMVTFGPPEMLPDKYKGRKLHLHNPAILLMRTNIEENRKIGQVLAEKINLARGPVTLVIPRGGFSLMDMPGEQFYGPEEDQALIDALLSSLKPEIKVVIMPDNINSPAVAEKMAQELHELIVAR</sequence>
<dbReference type="InterPro" id="IPR056778">
    <property type="entry name" value="UPF0261_C"/>
</dbReference>
<dbReference type="Gene3D" id="3.40.50.12020">
    <property type="entry name" value="Uncharacterised protein family UPF0261, NN domain"/>
    <property type="match status" value="1"/>
</dbReference>
<evidence type="ECO:0000259" key="1">
    <source>
        <dbReference type="Pfam" id="PF06792"/>
    </source>
</evidence>
<dbReference type="Proteomes" id="UP000063718">
    <property type="component" value="Unassembled WGS sequence"/>
</dbReference>
<dbReference type="EMBL" id="DF238840">
    <property type="protein sequence ID" value="GAF25004.1"/>
    <property type="molecule type" value="Genomic_DNA"/>
</dbReference>
<organism evidence="3">
    <name type="scientific">Moorella thermoacetica Y72</name>
    <dbReference type="NCBI Taxonomy" id="1325331"/>
    <lineage>
        <taxon>Bacteria</taxon>
        <taxon>Bacillati</taxon>
        <taxon>Bacillota</taxon>
        <taxon>Clostridia</taxon>
        <taxon>Neomoorellales</taxon>
        <taxon>Neomoorellaceae</taxon>
        <taxon>Neomoorella</taxon>
    </lineage>
</organism>
<proteinExistence type="predicted"/>
<dbReference type="Gene3D" id="3.40.50.12030">
    <property type="entry name" value="Uncharacterised protein family UPF0261, NC domain"/>
    <property type="match status" value="1"/>
</dbReference>
<dbReference type="PIRSF" id="PIRSF033271">
    <property type="entry name" value="UCP033271"/>
    <property type="match status" value="1"/>
</dbReference>
<protein>
    <submittedName>
        <fullName evidence="3">Uncharacterized conserved protein</fullName>
    </submittedName>
</protein>
<name>A0A0S6UBQ7_NEOTH</name>